<dbReference type="PANTHER" id="PTHR38340">
    <property type="entry name" value="S-LAYER PROTEIN"/>
    <property type="match status" value="1"/>
</dbReference>
<organism evidence="3 4">
    <name type="scientific">Microvirga flocculans</name>
    <dbReference type="NCBI Taxonomy" id="217168"/>
    <lineage>
        <taxon>Bacteria</taxon>
        <taxon>Pseudomonadati</taxon>
        <taxon>Pseudomonadota</taxon>
        <taxon>Alphaproteobacteria</taxon>
        <taxon>Hyphomicrobiales</taxon>
        <taxon>Methylobacteriaceae</taxon>
        <taxon>Microvirga</taxon>
    </lineage>
</organism>
<evidence type="ECO:0000313" key="3">
    <source>
        <dbReference type="EMBL" id="MBB4039959.1"/>
    </source>
</evidence>
<dbReference type="EMBL" id="JACIDC010000004">
    <property type="protein sequence ID" value="MBB4039959.1"/>
    <property type="molecule type" value="Genomic_DNA"/>
</dbReference>
<keyword evidence="2" id="KW-0964">Secreted</keyword>
<gene>
    <name evidence="3" type="ORF">GGR34_001606</name>
</gene>
<evidence type="ECO:0000313" key="4">
    <source>
        <dbReference type="Proteomes" id="UP000519439"/>
    </source>
</evidence>
<evidence type="ECO:0000256" key="2">
    <source>
        <dbReference type="ARBA" id="ARBA00022525"/>
    </source>
</evidence>
<comment type="subcellular location">
    <subcellularLocation>
        <location evidence="1">Secreted</location>
    </subcellularLocation>
</comment>
<proteinExistence type="predicted"/>
<dbReference type="PANTHER" id="PTHR38340:SF1">
    <property type="entry name" value="S-LAYER PROTEIN"/>
    <property type="match status" value="1"/>
</dbReference>
<dbReference type="InterPro" id="IPR050557">
    <property type="entry name" value="RTX_toxin/Mannuronan_C5-epim"/>
</dbReference>
<reference evidence="3 4" key="1">
    <citation type="submission" date="2020-08" db="EMBL/GenBank/DDBJ databases">
        <title>Genomic Encyclopedia of Type Strains, Phase IV (KMG-IV): sequencing the most valuable type-strain genomes for metagenomic binning, comparative biology and taxonomic classification.</title>
        <authorList>
            <person name="Goeker M."/>
        </authorList>
    </citation>
    <scope>NUCLEOTIDE SEQUENCE [LARGE SCALE GENOMIC DNA]</scope>
    <source>
        <strain evidence="3 4">DSM 15743</strain>
    </source>
</reference>
<dbReference type="GO" id="GO:0005509">
    <property type="term" value="F:calcium ion binding"/>
    <property type="evidence" value="ECO:0007669"/>
    <property type="project" value="InterPro"/>
</dbReference>
<accession>A0A7W6IFL2</accession>
<dbReference type="InterPro" id="IPR001343">
    <property type="entry name" value="Hemolysn_Ca-bd"/>
</dbReference>
<dbReference type="Proteomes" id="UP000519439">
    <property type="component" value="Unassembled WGS sequence"/>
</dbReference>
<evidence type="ECO:0008006" key="5">
    <source>
        <dbReference type="Google" id="ProtNLM"/>
    </source>
</evidence>
<dbReference type="PROSITE" id="PS00330">
    <property type="entry name" value="HEMOLYSIN_CALCIUM"/>
    <property type="match status" value="2"/>
</dbReference>
<protein>
    <recommendedName>
        <fullName evidence="5">Calcium-binding protein</fullName>
    </recommendedName>
</protein>
<dbReference type="Pfam" id="PF00353">
    <property type="entry name" value="HemolysinCabind"/>
    <property type="match status" value="1"/>
</dbReference>
<name>A0A7W6IFL2_9HYPH</name>
<dbReference type="AlphaFoldDB" id="A0A7W6IFL2"/>
<dbReference type="GO" id="GO:0005576">
    <property type="term" value="C:extracellular region"/>
    <property type="evidence" value="ECO:0007669"/>
    <property type="project" value="UniProtKB-SubCell"/>
</dbReference>
<dbReference type="InterPro" id="IPR011049">
    <property type="entry name" value="Serralysin-like_metalloprot_C"/>
</dbReference>
<comment type="caution">
    <text evidence="3">The sequence shown here is derived from an EMBL/GenBank/DDBJ whole genome shotgun (WGS) entry which is preliminary data.</text>
</comment>
<dbReference type="SUPFAM" id="SSF51120">
    <property type="entry name" value="beta-Roll"/>
    <property type="match status" value="1"/>
</dbReference>
<sequence>MPTVIAIEAKPVDLEGVISGFLHLYLVKTVTDSHGHVLSEKVIRGSLESDGRLGTIANVDLAFSPDRRGSDTPAERHRTVLDIGTRNAGDVWKVMVQHAVDIDRAELRYSFDIFRQLPGYDLNSNSVVASLLHTVGLDWATSLPVGVSRSEVPLYGQLQDMRVNDTLSGTANKDRILGGVGSDQIKAGQSNDIIWGETGNDRLYGNSGNDTISGGIGNDRLYGSYGKDVLSGGSGQDVFVFHTSPHGTRDADTIRDFSVRDDTIWLENKIFSALGAAGALKSSAFWTGDEAHDATDRIIYDRADGVLYYDRDGTGAADQIAVAKLAEGLRLTSADFRIV</sequence>
<keyword evidence="4" id="KW-1185">Reference proteome</keyword>
<dbReference type="PRINTS" id="PR00313">
    <property type="entry name" value="CABNDNGRPT"/>
</dbReference>
<evidence type="ECO:0000256" key="1">
    <source>
        <dbReference type="ARBA" id="ARBA00004613"/>
    </source>
</evidence>
<dbReference type="Gene3D" id="2.150.10.10">
    <property type="entry name" value="Serralysin-like metalloprotease, C-terminal"/>
    <property type="match status" value="1"/>
</dbReference>
<dbReference type="InterPro" id="IPR018511">
    <property type="entry name" value="Hemolysin-typ_Ca-bd_CS"/>
</dbReference>
<dbReference type="RefSeq" id="WP_051435121.1">
    <property type="nucleotide sequence ID" value="NZ_JACIDC010000004.1"/>
</dbReference>